<keyword evidence="3" id="KW-1185">Reference proteome</keyword>
<feature type="compositionally biased region" description="Pro residues" evidence="1">
    <location>
        <begin position="53"/>
        <end position="63"/>
    </location>
</feature>
<evidence type="ECO:0000313" key="2">
    <source>
        <dbReference type="EMBL" id="QDU95002.1"/>
    </source>
</evidence>
<gene>
    <name evidence="2" type="ORF">Pla8534_28120</name>
</gene>
<dbReference type="KEGG" id="lcre:Pla8534_28120"/>
<accession>A0A518DT32</accession>
<dbReference type="EMBL" id="CP036433">
    <property type="protein sequence ID" value="QDU95002.1"/>
    <property type="molecule type" value="Genomic_DNA"/>
</dbReference>
<feature type="region of interest" description="Disordered" evidence="1">
    <location>
        <begin position="44"/>
        <end position="99"/>
    </location>
</feature>
<organism evidence="2 3">
    <name type="scientific">Lignipirellula cremea</name>
    <dbReference type="NCBI Taxonomy" id="2528010"/>
    <lineage>
        <taxon>Bacteria</taxon>
        <taxon>Pseudomonadati</taxon>
        <taxon>Planctomycetota</taxon>
        <taxon>Planctomycetia</taxon>
        <taxon>Pirellulales</taxon>
        <taxon>Pirellulaceae</taxon>
        <taxon>Lignipirellula</taxon>
    </lineage>
</organism>
<dbReference type="Proteomes" id="UP000317648">
    <property type="component" value="Chromosome"/>
</dbReference>
<proteinExistence type="predicted"/>
<name>A0A518DT32_9BACT</name>
<reference evidence="2 3" key="1">
    <citation type="submission" date="2019-02" db="EMBL/GenBank/DDBJ databases">
        <title>Deep-cultivation of Planctomycetes and their phenomic and genomic characterization uncovers novel biology.</title>
        <authorList>
            <person name="Wiegand S."/>
            <person name="Jogler M."/>
            <person name="Boedeker C."/>
            <person name="Pinto D."/>
            <person name="Vollmers J."/>
            <person name="Rivas-Marin E."/>
            <person name="Kohn T."/>
            <person name="Peeters S.H."/>
            <person name="Heuer A."/>
            <person name="Rast P."/>
            <person name="Oberbeckmann S."/>
            <person name="Bunk B."/>
            <person name="Jeske O."/>
            <person name="Meyerdierks A."/>
            <person name="Storesund J.E."/>
            <person name="Kallscheuer N."/>
            <person name="Luecker S."/>
            <person name="Lage O.M."/>
            <person name="Pohl T."/>
            <person name="Merkel B.J."/>
            <person name="Hornburger P."/>
            <person name="Mueller R.-W."/>
            <person name="Bruemmer F."/>
            <person name="Labrenz M."/>
            <person name="Spormann A.M."/>
            <person name="Op den Camp H."/>
            <person name="Overmann J."/>
            <person name="Amann R."/>
            <person name="Jetten M.S.M."/>
            <person name="Mascher T."/>
            <person name="Medema M.H."/>
            <person name="Devos D.P."/>
            <person name="Kaster A.-K."/>
            <person name="Ovreas L."/>
            <person name="Rohde M."/>
            <person name="Galperin M.Y."/>
            <person name="Jogler C."/>
        </authorList>
    </citation>
    <scope>NUCLEOTIDE SEQUENCE [LARGE SCALE GENOMIC DNA]</scope>
    <source>
        <strain evidence="2 3">Pla85_3_4</strain>
    </source>
</reference>
<dbReference type="AlphaFoldDB" id="A0A518DT32"/>
<protein>
    <submittedName>
        <fullName evidence="2">Uncharacterized protein</fullName>
    </submittedName>
</protein>
<sequence length="411" mass="44510">MRILLAILALAWLTTSTWGQDFPVRTPEVEEFLREDALLPRVLTPEGGFPRGAPLPLPAPRPARSPDSLGKGHQAVNRAEWSSESNQEPASSLSKLPGGSSLEGASATLYSDALQPGLNFPHQQVGYAQPIPAPQLPGQPVLRQQYPQSGALSSQQPTLQGPQTSERAFVLPPLGQGRPMEPIPAPAMQGDIPSIASLPSIVEWDYQGGGEESFVLEPAPGEMVIRERIVRGRIDQVEVVDNRWVRPTIRIFEPKARVFFDTGWEAPGKLDIFHDGSLSPSINFIEISWAHKYWEPFEGYRLGREEWTLGPVIGFGLSSLPGDSGDGTAQSSGAPVLMLSAGLQFDFPFSNIDSPYAPTAGLEVGYAVGISSDESLDYVADGAIYVGVSLHIWPTPDAERNRQKAPAFYGP</sequence>
<evidence type="ECO:0000256" key="1">
    <source>
        <dbReference type="SAM" id="MobiDB-lite"/>
    </source>
</evidence>
<evidence type="ECO:0000313" key="3">
    <source>
        <dbReference type="Proteomes" id="UP000317648"/>
    </source>
</evidence>
<feature type="compositionally biased region" description="Polar residues" evidence="1">
    <location>
        <begin position="80"/>
        <end position="90"/>
    </location>
</feature>